<feature type="domain" description="HTH gntR-type" evidence="6">
    <location>
        <begin position="14"/>
        <end position="82"/>
    </location>
</feature>
<dbReference type="SUPFAM" id="SSF53383">
    <property type="entry name" value="PLP-dependent transferases"/>
    <property type="match status" value="1"/>
</dbReference>
<evidence type="ECO:0000259" key="6">
    <source>
        <dbReference type="PROSITE" id="PS50949"/>
    </source>
</evidence>
<dbReference type="InterPro" id="IPR015421">
    <property type="entry name" value="PyrdxlP-dep_Trfase_major"/>
</dbReference>
<keyword evidence="4" id="KW-0238">DNA-binding</keyword>
<dbReference type="GO" id="GO:0003677">
    <property type="term" value="F:DNA binding"/>
    <property type="evidence" value="ECO:0007669"/>
    <property type="project" value="UniProtKB-KW"/>
</dbReference>
<dbReference type="PANTHER" id="PTHR46577:SF1">
    <property type="entry name" value="HTH-TYPE TRANSCRIPTIONAL REGULATORY PROTEIN GABR"/>
    <property type="match status" value="1"/>
</dbReference>
<evidence type="ECO:0000256" key="3">
    <source>
        <dbReference type="ARBA" id="ARBA00023015"/>
    </source>
</evidence>
<name>A0A6S6SQA4_9GAMM</name>
<keyword evidence="3" id="KW-0805">Transcription regulation</keyword>
<dbReference type="CDD" id="cd00609">
    <property type="entry name" value="AAT_like"/>
    <property type="match status" value="1"/>
</dbReference>
<dbReference type="InterPro" id="IPR015424">
    <property type="entry name" value="PyrdxlP-dep_Trfase"/>
</dbReference>
<dbReference type="GO" id="GO:0030170">
    <property type="term" value="F:pyridoxal phosphate binding"/>
    <property type="evidence" value="ECO:0007669"/>
    <property type="project" value="InterPro"/>
</dbReference>
<dbReference type="Gene3D" id="1.10.10.10">
    <property type="entry name" value="Winged helix-like DNA-binding domain superfamily/Winged helix DNA-binding domain"/>
    <property type="match status" value="1"/>
</dbReference>
<evidence type="ECO:0000313" key="7">
    <source>
        <dbReference type="EMBL" id="CAA6805494.1"/>
    </source>
</evidence>
<dbReference type="InterPro" id="IPR036388">
    <property type="entry name" value="WH-like_DNA-bd_sf"/>
</dbReference>
<evidence type="ECO:0000256" key="5">
    <source>
        <dbReference type="ARBA" id="ARBA00023163"/>
    </source>
</evidence>
<dbReference type="Pfam" id="PF00392">
    <property type="entry name" value="GntR"/>
    <property type="match status" value="1"/>
</dbReference>
<comment type="similarity">
    <text evidence="1">In the C-terminal section; belongs to the class-I pyridoxal-phosphate-dependent aminotransferase family.</text>
</comment>
<dbReference type="Gene3D" id="3.40.640.10">
    <property type="entry name" value="Type I PLP-dependent aspartate aminotransferase-like (Major domain)"/>
    <property type="match status" value="1"/>
</dbReference>
<dbReference type="EMBL" id="CACVAT010000082">
    <property type="protein sequence ID" value="CAA6805494.1"/>
    <property type="molecule type" value="Genomic_DNA"/>
</dbReference>
<sequence>MSTHLFHLGSDRSKTLQTRVREMMVSAILDGYLQANERLPSPRILGKELGVARNTVIEAYKHLADDGYLYVQERRGYFVSARSPDEMSPLYQPQDSGVTTDTIDWSQRLVVSMEGQRNIVKARNWQSFTYPFVTGQLDPLLFPVSDWRDCCRGSMNPGNTLDWAADHCDTDTVALIDQLRSRVLPRRGINATPDEILTTMGAQHALYILSSLLMWGKCIGIEEPGYPDARNIFSLKAERMVELPVDDEGLVVGEHLAGCDYVYITPSHQSPTTVTMSLDRRRALLKAAEQYDFIIMEDDYEGESNYSGQPTPALRSLDRNGRVIYIGSLSKVLAPGLRLGYLVASEELIYEARSLRRLMLRHVPGNNESAIALFLSRGHYDVLIRRLRRNYKERWQVMHDAIDAYLPDYSSPSNYGGTAFWLKGPEHLDSRMLQRMAAQSSILIETGDVYFQQSPQPLNYFRLGLSSIPVERIEPGVKKLAEIIGSIIGSIA</sequence>
<dbReference type="PANTHER" id="PTHR46577">
    <property type="entry name" value="HTH-TYPE TRANSCRIPTIONAL REGULATORY PROTEIN GABR"/>
    <property type="match status" value="1"/>
</dbReference>
<organism evidence="7">
    <name type="scientific">uncultured Thiotrichaceae bacterium</name>
    <dbReference type="NCBI Taxonomy" id="298394"/>
    <lineage>
        <taxon>Bacteria</taxon>
        <taxon>Pseudomonadati</taxon>
        <taxon>Pseudomonadota</taxon>
        <taxon>Gammaproteobacteria</taxon>
        <taxon>Thiotrichales</taxon>
        <taxon>Thiotrichaceae</taxon>
        <taxon>environmental samples</taxon>
    </lineage>
</organism>
<dbReference type="PRINTS" id="PR00035">
    <property type="entry name" value="HTHGNTR"/>
</dbReference>
<reference evidence="7" key="1">
    <citation type="submission" date="2020-01" db="EMBL/GenBank/DDBJ databases">
        <authorList>
            <person name="Meier V. D."/>
            <person name="Meier V D."/>
        </authorList>
    </citation>
    <scope>NUCLEOTIDE SEQUENCE</scope>
    <source>
        <strain evidence="7">HLG_WM_MAG_09</strain>
    </source>
</reference>
<proteinExistence type="inferred from homology"/>
<evidence type="ECO:0000256" key="4">
    <source>
        <dbReference type="ARBA" id="ARBA00023125"/>
    </source>
</evidence>
<keyword evidence="2" id="KW-0663">Pyridoxal phosphate</keyword>
<dbReference type="InterPro" id="IPR036390">
    <property type="entry name" value="WH_DNA-bd_sf"/>
</dbReference>
<dbReference type="CDD" id="cd07377">
    <property type="entry name" value="WHTH_GntR"/>
    <property type="match status" value="1"/>
</dbReference>
<keyword evidence="7" id="KW-0808">Transferase</keyword>
<accession>A0A6S6SQA4</accession>
<gene>
    <name evidence="7" type="ORF">HELGO_WM30673</name>
</gene>
<dbReference type="SMART" id="SM00345">
    <property type="entry name" value="HTH_GNTR"/>
    <property type="match status" value="1"/>
</dbReference>
<keyword evidence="5" id="KW-0804">Transcription</keyword>
<dbReference type="GO" id="GO:0003700">
    <property type="term" value="F:DNA-binding transcription factor activity"/>
    <property type="evidence" value="ECO:0007669"/>
    <property type="project" value="InterPro"/>
</dbReference>
<dbReference type="EC" id="2.6.1.1" evidence="7"/>
<dbReference type="GO" id="GO:0004069">
    <property type="term" value="F:L-aspartate:2-oxoglutarate aminotransferase activity"/>
    <property type="evidence" value="ECO:0007669"/>
    <property type="project" value="UniProtKB-EC"/>
</dbReference>
<evidence type="ECO:0000256" key="2">
    <source>
        <dbReference type="ARBA" id="ARBA00022898"/>
    </source>
</evidence>
<dbReference type="Pfam" id="PF00155">
    <property type="entry name" value="Aminotran_1_2"/>
    <property type="match status" value="1"/>
</dbReference>
<protein>
    <submittedName>
        <fullName evidence="7">Transcriptional regulator, GntR family domain / Aspartate aminotransferase (EC)</fullName>
        <ecNumber evidence="7">2.6.1.1</ecNumber>
    </submittedName>
</protein>
<dbReference type="InterPro" id="IPR051446">
    <property type="entry name" value="HTH_trans_reg/aminotransferase"/>
</dbReference>
<dbReference type="InterPro" id="IPR004839">
    <property type="entry name" value="Aminotransferase_I/II_large"/>
</dbReference>
<keyword evidence="7" id="KW-0032">Aminotransferase</keyword>
<dbReference type="PROSITE" id="PS50949">
    <property type="entry name" value="HTH_GNTR"/>
    <property type="match status" value="1"/>
</dbReference>
<dbReference type="InterPro" id="IPR000524">
    <property type="entry name" value="Tscrpt_reg_HTH_GntR"/>
</dbReference>
<dbReference type="SUPFAM" id="SSF46785">
    <property type="entry name" value="Winged helix' DNA-binding domain"/>
    <property type="match status" value="1"/>
</dbReference>
<dbReference type="AlphaFoldDB" id="A0A6S6SQA4"/>
<evidence type="ECO:0000256" key="1">
    <source>
        <dbReference type="ARBA" id="ARBA00005384"/>
    </source>
</evidence>